<organism evidence="1 2">
    <name type="scientific">Deinococcus hopiensis KR-140</name>
    <dbReference type="NCBI Taxonomy" id="695939"/>
    <lineage>
        <taxon>Bacteria</taxon>
        <taxon>Thermotogati</taxon>
        <taxon>Deinococcota</taxon>
        <taxon>Deinococci</taxon>
        <taxon>Deinococcales</taxon>
        <taxon>Deinococcaceae</taxon>
        <taxon>Deinococcus</taxon>
    </lineage>
</organism>
<accession>A0A1W1URT6</accession>
<name>A0A1W1URT6_9DEIO</name>
<evidence type="ECO:0000313" key="2">
    <source>
        <dbReference type="Proteomes" id="UP000192582"/>
    </source>
</evidence>
<reference evidence="1 2" key="1">
    <citation type="submission" date="2017-04" db="EMBL/GenBank/DDBJ databases">
        <authorList>
            <person name="Afonso C.L."/>
            <person name="Miller P.J."/>
            <person name="Scott M.A."/>
            <person name="Spackman E."/>
            <person name="Goraichik I."/>
            <person name="Dimitrov K.M."/>
            <person name="Suarez D.L."/>
            <person name="Swayne D.E."/>
        </authorList>
    </citation>
    <scope>NUCLEOTIDE SEQUENCE [LARGE SCALE GENOMIC DNA]</scope>
    <source>
        <strain evidence="1 2">KR-140</strain>
    </source>
</reference>
<dbReference type="Proteomes" id="UP000192582">
    <property type="component" value="Unassembled WGS sequence"/>
</dbReference>
<protein>
    <submittedName>
        <fullName evidence="1">Uncharacterized protein</fullName>
    </submittedName>
</protein>
<proteinExistence type="predicted"/>
<dbReference type="EMBL" id="FWWU01000007">
    <property type="protein sequence ID" value="SMB83822.1"/>
    <property type="molecule type" value="Genomic_DNA"/>
</dbReference>
<sequence length="58" mass="6803">MQGQQYLVVRWTGDRGRRVGAGLRDYERCLLHEKHVCRTLGLRKGRGMRETAMQGQTW</sequence>
<gene>
    <name evidence="1" type="ORF">SAMN00790413_04907</name>
</gene>
<dbReference type="AlphaFoldDB" id="A0A1W1URT6"/>
<keyword evidence="2" id="KW-1185">Reference proteome</keyword>
<evidence type="ECO:0000313" key="1">
    <source>
        <dbReference type="EMBL" id="SMB83822.1"/>
    </source>
</evidence>